<evidence type="ECO:0000313" key="1">
    <source>
        <dbReference type="EMBL" id="MQL55175.1"/>
    </source>
</evidence>
<dbReference type="GeneID" id="10600657"/>
<dbReference type="GeneID" id="42778232"/>
<organism evidence="2 3">
    <name type="scientific">Acidianus ambivalens</name>
    <name type="common">Desulfurolobus ambivalens</name>
    <dbReference type="NCBI Taxonomy" id="2283"/>
    <lineage>
        <taxon>Archaea</taxon>
        <taxon>Thermoproteota</taxon>
        <taxon>Thermoprotei</taxon>
        <taxon>Sulfolobales</taxon>
        <taxon>Sulfolobaceae</taxon>
        <taxon>Acidianus</taxon>
    </lineage>
</organism>
<gene>
    <name evidence="2" type="ORF">D1866_00800</name>
    <name evidence="1" type="ORF">GFB69_05265</name>
</gene>
<protein>
    <recommendedName>
        <fullName evidence="5">Thioredoxin</fullName>
    </recommendedName>
</protein>
<accession>A0A650CS75</accession>
<keyword evidence="3" id="KW-1185">Reference proteome</keyword>
<dbReference type="RefSeq" id="WP_013775982.1">
    <property type="nucleotide sequence ID" value="NZ_CP045482.1"/>
</dbReference>
<dbReference type="EMBL" id="WHYS01000001">
    <property type="protein sequence ID" value="MQL55175.1"/>
    <property type="molecule type" value="Genomic_DNA"/>
</dbReference>
<sequence length="104" mass="11624">MKAKKLILVTSEAHPMHKAFLNVTDQLSKELGIEKEVKMEDYSFLADYGEKDDLGMSWLPQLFVELEDGKIVPILTKMPLGADLKADSTKGKEEALNKIKSLTS</sequence>
<name>A0A650CS75_ACIAM</name>
<dbReference type="Proteomes" id="UP000426328">
    <property type="component" value="Chromosome"/>
</dbReference>
<reference evidence="1 4" key="1">
    <citation type="submission" date="2019-10" db="EMBL/GenBank/DDBJ databases">
        <title>Comparative genomics of sulfur disproportionating microorganisms.</title>
        <authorList>
            <person name="Ward L.M."/>
            <person name="Bertran E."/>
            <person name="Johnston D."/>
        </authorList>
    </citation>
    <scope>NUCLEOTIDE SEQUENCE [LARGE SCALE GENOMIC DNA]</scope>
    <source>
        <strain evidence="1 4">DSM 3772</strain>
    </source>
</reference>
<evidence type="ECO:0008006" key="5">
    <source>
        <dbReference type="Google" id="ProtNLM"/>
    </source>
</evidence>
<proteinExistence type="predicted"/>
<evidence type="ECO:0000313" key="4">
    <source>
        <dbReference type="Proteomes" id="UP000474054"/>
    </source>
</evidence>
<evidence type="ECO:0000313" key="2">
    <source>
        <dbReference type="EMBL" id="QGR20721.1"/>
    </source>
</evidence>
<dbReference type="EMBL" id="CP045482">
    <property type="protein sequence ID" value="QGR20721.1"/>
    <property type="molecule type" value="Genomic_DNA"/>
</dbReference>
<evidence type="ECO:0000313" key="3">
    <source>
        <dbReference type="Proteomes" id="UP000426328"/>
    </source>
</evidence>
<dbReference type="KEGG" id="aamb:D1866_00800"/>
<dbReference type="Proteomes" id="UP000474054">
    <property type="component" value="Unassembled WGS sequence"/>
</dbReference>
<reference evidence="2 3" key="2">
    <citation type="submission" date="2019-10" db="EMBL/GenBank/DDBJ databases">
        <title>Genome Sequences from Six Type Strain Members of the Archaeal Family Sulfolobaceae: Acidianus ambivalens, Acidianus infernus, Metallosphaera prunae, Stygiolobus azoricus, Sulfolobus metallicus, and Sulfurisphaera ohwakuensis.</title>
        <authorList>
            <person name="Counts J.A."/>
            <person name="Kelly R.M."/>
        </authorList>
    </citation>
    <scope>NUCLEOTIDE SEQUENCE [LARGE SCALE GENOMIC DNA]</scope>
    <source>
        <strain evidence="2 3">LEI 10</strain>
    </source>
</reference>
<dbReference type="AlphaFoldDB" id="A0A650CS75"/>